<gene>
    <name evidence="1" type="ORF">NCTC10211_00381</name>
</gene>
<dbReference type="AlphaFoldDB" id="A0A379Y1E5"/>
<accession>A0A379Y1E5</accession>
<proteinExistence type="predicted"/>
<sequence>MNTPSLTFVTAPSVTLLVSPPAAVIPKLTSPAFSVVIRLPFASFAVNVSVEVAVLSAAILFGDAANVELPSPASGVVPAVSVTVSLRPLTGVPFAAGTMV</sequence>
<reference evidence="1 2" key="1">
    <citation type="submission" date="2018-06" db="EMBL/GenBank/DDBJ databases">
        <authorList>
            <consortium name="Pathogen Informatics"/>
            <person name="Doyle S."/>
        </authorList>
    </citation>
    <scope>NUCLEOTIDE SEQUENCE [LARGE SCALE GENOMIC DNA]</scope>
    <source>
        <strain evidence="1 2">NCTC10211</strain>
    </source>
</reference>
<name>A0A379Y1E5_SERMA</name>
<protein>
    <submittedName>
        <fullName evidence="1">Uncharacterized protein</fullName>
    </submittedName>
</protein>
<dbReference type="Proteomes" id="UP000254765">
    <property type="component" value="Unassembled WGS sequence"/>
</dbReference>
<dbReference type="EMBL" id="UGYK01000002">
    <property type="protein sequence ID" value="SUI39455.1"/>
    <property type="molecule type" value="Genomic_DNA"/>
</dbReference>
<evidence type="ECO:0000313" key="1">
    <source>
        <dbReference type="EMBL" id="SUI39455.1"/>
    </source>
</evidence>
<organism evidence="1 2">
    <name type="scientific">Serratia marcescens</name>
    <dbReference type="NCBI Taxonomy" id="615"/>
    <lineage>
        <taxon>Bacteria</taxon>
        <taxon>Pseudomonadati</taxon>
        <taxon>Pseudomonadota</taxon>
        <taxon>Gammaproteobacteria</taxon>
        <taxon>Enterobacterales</taxon>
        <taxon>Yersiniaceae</taxon>
        <taxon>Serratia</taxon>
    </lineage>
</organism>
<evidence type="ECO:0000313" key="2">
    <source>
        <dbReference type="Proteomes" id="UP000254765"/>
    </source>
</evidence>